<name>A0A923MBM5_9BURK</name>
<dbReference type="EMBL" id="JACORU010000008">
    <property type="protein sequence ID" value="MBC5767005.1"/>
    <property type="molecule type" value="Genomic_DNA"/>
</dbReference>
<reference evidence="4" key="1">
    <citation type="submission" date="2020-08" db="EMBL/GenBank/DDBJ databases">
        <title>Ramlibacter sp. GTP1 16S ribosomal RNA gene genome sequencing and assembly.</title>
        <authorList>
            <person name="Kang M."/>
        </authorList>
    </citation>
    <scope>NUCLEOTIDE SEQUENCE</scope>
    <source>
        <strain evidence="4">GTP1</strain>
    </source>
</reference>
<accession>A0A923MBM5</accession>
<dbReference type="AlphaFoldDB" id="A0A923MBM5"/>
<dbReference type="InterPro" id="IPR000073">
    <property type="entry name" value="AB_hydrolase_1"/>
</dbReference>
<dbReference type="PANTHER" id="PTHR43039">
    <property type="entry name" value="ESTERASE-RELATED"/>
    <property type="match status" value="1"/>
</dbReference>
<feature type="domain" description="AB hydrolase-1" evidence="3">
    <location>
        <begin position="2"/>
        <end position="81"/>
    </location>
</feature>
<comment type="caution">
    <text evidence="4">The sequence shown here is derived from an EMBL/GenBank/DDBJ whole genome shotgun (WGS) entry which is preliminary data.</text>
</comment>
<evidence type="ECO:0000259" key="3">
    <source>
        <dbReference type="Pfam" id="PF12697"/>
    </source>
</evidence>
<evidence type="ECO:0000256" key="2">
    <source>
        <dbReference type="SAM" id="MobiDB-lite"/>
    </source>
</evidence>
<keyword evidence="5" id="KW-1185">Reference proteome</keyword>
<proteinExistence type="inferred from homology"/>
<dbReference type="Pfam" id="PF12697">
    <property type="entry name" value="Abhydrolase_6"/>
    <property type="match status" value="1"/>
</dbReference>
<dbReference type="RefSeq" id="WP_187083485.1">
    <property type="nucleotide sequence ID" value="NZ_JACORU010000008.1"/>
</dbReference>
<organism evidence="4 5">
    <name type="scientific">Ramlibacter albus</name>
    <dbReference type="NCBI Taxonomy" id="2079448"/>
    <lineage>
        <taxon>Bacteria</taxon>
        <taxon>Pseudomonadati</taxon>
        <taxon>Pseudomonadota</taxon>
        <taxon>Betaproteobacteria</taxon>
        <taxon>Burkholderiales</taxon>
        <taxon>Comamonadaceae</taxon>
        <taxon>Ramlibacter</taxon>
    </lineage>
</organism>
<evidence type="ECO:0000313" key="5">
    <source>
        <dbReference type="Proteomes" id="UP000596827"/>
    </source>
</evidence>
<comment type="similarity">
    <text evidence="1">Belongs to the AB hydrolase superfamily.</text>
</comment>
<evidence type="ECO:0000313" key="4">
    <source>
        <dbReference type="EMBL" id="MBC5767005.1"/>
    </source>
</evidence>
<dbReference type="SUPFAM" id="SSF53474">
    <property type="entry name" value="alpha/beta-Hydrolases"/>
    <property type="match status" value="1"/>
</dbReference>
<dbReference type="GO" id="GO:0016787">
    <property type="term" value="F:hydrolase activity"/>
    <property type="evidence" value="ECO:0007669"/>
    <property type="project" value="UniProtKB-KW"/>
</dbReference>
<dbReference type="InterPro" id="IPR029058">
    <property type="entry name" value="AB_hydrolase_fold"/>
</dbReference>
<protein>
    <submittedName>
        <fullName evidence="4">Alpha/beta fold hydrolase</fullName>
    </submittedName>
</protein>
<sequence length="115" mass="13023">MLFVHGFGCDQNMWRLLAPHFATRYRVILLDLVGMGGSQLSAYDRRKYATLHGHARDMCEVLREDGGEPAISGGRVHAAAHPERHALHHRERRPLPAPERPVRERRCHGSFLAAP</sequence>
<dbReference type="Proteomes" id="UP000596827">
    <property type="component" value="Unassembled WGS sequence"/>
</dbReference>
<evidence type="ECO:0000256" key="1">
    <source>
        <dbReference type="ARBA" id="ARBA00008645"/>
    </source>
</evidence>
<feature type="region of interest" description="Disordered" evidence="2">
    <location>
        <begin position="77"/>
        <end position="115"/>
    </location>
</feature>
<keyword evidence="4" id="KW-0378">Hydrolase</keyword>
<dbReference type="Gene3D" id="3.40.50.1820">
    <property type="entry name" value="alpha/beta hydrolase"/>
    <property type="match status" value="1"/>
</dbReference>
<gene>
    <name evidence="4" type="ORF">H8R02_21245</name>
</gene>